<evidence type="ECO:0000313" key="3">
    <source>
        <dbReference type="EMBL" id="SHL59219.1"/>
    </source>
</evidence>
<accession>A0A1M7BX96</accession>
<dbReference type="InterPro" id="IPR001466">
    <property type="entry name" value="Beta-lactam-related"/>
</dbReference>
<feature type="domain" description="Beta-lactamase-related" evidence="2">
    <location>
        <begin position="151"/>
        <end position="410"/>
    </location>
</feature>
<evidence type="ECO:0000259" key="2">
    <source>
        <dbReference type="Pfam" id="PF00144"/>
    </source>
</evidence>
<evidence type="ECO:0000313" key="4">
    <source>
        <dbReference type="Proteomes" id="UP000184420"/>
    </source>
</evidence>
<dbReference type="Pfam" id="PF00144">
    <property type="entry name" value="Beta-lactamase"/>
    <property type="match status" value="1"/>
</dbReference>
<dbReference type="PANTHER" id="PTHR43283">
    <property type="entry name" value="BETA-LACTAMASE-RELATED"/>
    <property type="match status" value="1"/>
</dbReference>
<dbReference type="GO" id="GO:0016787">
    <property type="term" value="F:hydrolase activity"/>
    <property type="evidence" value="ECO:0007669"/>
    <property type="project" value="UniProtKB-KW"/>
</dbReference>
<dbReference type="Proteomes" id="UP000184420">
    <property type="component" value="Unassembled WGS sequence"/>
</dbReference>
<evidence type="ECO:0000256" key="1">
    <source>
        <dbReference type="ARBA" id="ARBA00022801"/>
    </source>
</evidence>
<dbReference type="PANTHER" id="PTHR43283:SF11">
    <property type="entry name" value="BETA-LACTAMASE-RELATED DOMAIN-CONTAINING PROTEIN"/>
    <property type="match status" value="1"/>
</dbReference>
<dbReference type="STRING" id="1419482.SAMN05444266_104100"/>
<organism evidence="3 4">
    <name type="scientific">Chitinophaga jiangningensis</name>
    <dbReference type="NCBI Taxonomy" id="1419482"/>
    <lineage>
        <taxon>Bacteria</taxon>
        <taxon>Pseudomonadati</taxon>
        <taxon>Bacteroidota</taxon>
        <taxon>Chitinophagia</taxon>
        <taxon>Chitinophagales</taxon>
        <taxon>Chitinophagaceae</taxon>
        <taxon>Chitinophaga</taxon>
    </lineage>
</organism>
<dbReference type="InterPro" id="IPR050789">
    <property type="entry name" value="Diverse_Enzym_Activities"/>
</dbReference>
<reference evidence="3 4" key="1">
    <citation type="submission" date="2016-11" db="EMBL/GenBank/DDBJ databases">
        <authorList>
            <person name="Jaros S."/>
            <person name="Januszkiewicz K."/>
            <person name="Wedrychowicz H."/>
        </authorList>
    </citation>
    <scope>NUCLEOTIDE SEQUENCE [LARGE SCALE GENOMIC DNA]</scope>
    <source>
        <strain evidence="3 4">DSM 27406</strain>
    </source>
</reference>
<dbReference type="SUPFAM" id="SSF56601">
    <property type="entry name" value="beta-lactamase/transpeptidase-like"/>
    <property type="match status" value="1"/>
</dbReference>
<proteinExistence type="predicted"/>
<dbReference type="Gene3D" id="3.40.710.10">
    <property type="entry name" value="DD-peptidase/beta-lactamase superfamily"/>
    <property type="match status" value="1"/>
</dbReference>
<sequence length="431" mass="47923">MDSYSINNTKKTADLKWMRCACLFCVRQSFTFIGMKKLILHSIIFAAFTAQAQQKVPKPYFPPAGTWEHRAPASLGIQADKLDAAIQYAIAHESKQSRNMDSAQWQSFGKEPYSEPVGALINRADPSGLIIYKGYIVAEWGQPSRIDITNSVTKSFLSAVVGVAVDSGLIRSVSDTVAGYVPPVEIYHPGQASEVITPFASAHNRKLTWEVMLRQTSDWEGTLWGKPDWADRPDSNFASWKNRPRHEPGTVWKYNDVRVNALALAATNVWRKPLPQVLKTTIMDPIGASSTWRWMGYDNAWIVLDGQPVQSVSGGGHWGGGMYINAYDMARFGLLTLHRGVWNGRRLLSDAWVSQSLTPTKANNGYGYMNWFLNTDHKLAPKAPASAFIHIGNGANIIYVDPEHQLVAVIRWIDSKAIGEMVGVLLDAFPK</sequence>
<name>A0A1M7BX96_9BACT</name>
<dbReference type="AlphaFoldDB" id="A0A1M7BX96"/>
<dbReference type="InterPro" id="IPR012338">
    <property type="entry name" value="Beta-lactam/transpept-like"/>
</dbReference>
<keyword evidence="1" id="KW-0378">Hydrolase</keyword>
<keyword evidence="4" id="KW-1185">Reference proteome</keyword>
<gene>
    <name evidence="3" type="ORF">SAMN05444266_104100</name>
</gene>
<dbReference type="EMBL" id="FRBL01000004">
    <property type="protein sequence ID" value="SHL59219.1"/>
    <property type="molecule type" value="Genomic_DNA"/>
</dbReference>
<protein>
    <submittedName>
        <fullName evidence="3">Beta-lactamase</fullName>
    </submittedName>
</protein>